<dbReference type="GO" id="GO:0009279">
    <property type="term" value="C:cell outer membrane"/>
    <property type="evidence" value="ECO:0007669"/>
    <property type="project" value="UniProtKB-SubCell"/>
</dbReference>
<dbReference type="InterPro" id="IPR023996">
    <property type="entry name" value="TonB-dep_OMP_SusC/RagA"/>
</dbReference>
<dbReference type="Proteomes" id="UP000286501">
    <property type="component" value="Unassembled WGS sequence"/>
</dbReference>
<sequence>MIEQVLTMKRTAALCLVGAFCSLNAQAQKIQVKGNLVDGTGEPLIGATVKVKGNASVGAVTDLDGNFSISVPSENSILVFTYVGMKTKEVKIGKKREFKLTLEDDNAIGEVVVVGYGQQKKASVVGAITQTTGKVLERAGGVSDIGSALTGNLPGVITSSSSGMPGDEDPKIVIRGVSSWNSSDPLILVDGIERPMSSVDIHSVQSISVLKDASATAVYGVKGANGVILITTKRGTEGKAKISASASSALKLVSKLPETYGSADALYYVNQAIKHELGLSPSSWGDIRSTDFINNYNAPAGSIDPETGLLMSERYPDVDWQKELFKDYAMSYNANVNIAGGTKAVKYYAAIDYQHEGDLFREWDNNRGYTSGYGFNRINVRSNLDFQLTKTTTLKANLSGSHGIRKSPYGLEKGSWAETQLWQAAYSAPHDTFLPQYSDGVWGYFPKDDQGSPNSVTNLALHGEQATTTTRINTDFTLEQDLSFITKGLKVSALVSWDNVFVEANRGINDLNNKAQYKYIDPVTGVVTYKEKPAGNNNFDFVETIAWKTDPGALNNNLTQRNLFYQAQLYWGRKFGKHDVTAMGVFNRSERATGSQFTNYREDWAFRTTYNYDDRYMFEYNGAYNGSEKFSKDNRFAFFNSGAIGWNVANEKWFKPVAETKVFGRNLIDILKLRYSYGEIGEDNVWERWLYQTTWAYGGKTHLDSTNPNNESIYTWYKEAKVGNPDIHWEKAIKKNFGIDYAFLGGLVAGSLEFFSEKRSDIMIAGGSRSVPSYFGASAPYMNKGRTKTTGYELEVRLKYDFANGIHAYANMNMTHAKNVVTEHDDPELLPAYQKNVGFSIGQGKSYLDNGTAQSWDDVIAMTPHNTNDNQKLPGQYIITDFNGDGVIDTNDSAPYGFTGTPQNTYNATIGIDYKGFSIYAQFYGVNNVSRYVAFNSLPKPYLHTVFKEGAYWSPSTPNGIPSLRMNSTPSYYEGTRFLYDGSFCRLKNLEVAYTWNGGWIKSLGLSMLKVYVNGNNLFLWTDMPDDRESNFAGTGLASQGAYPTMKRINFGIKLEL</sequence>
<accession>A0A3R6HJL8</accession>
<dbReference type="EMBL" id="QRIN01000075">
    <property type="protein sequence ID" value="RHG63188.1"/>
    <property type="molecule type" value="Genomic_DNA"/>
</dbReference>
<keyword evidence="1" id="KW-0472">Membrane</keyword>
<dbReference type="InterPro" id="IPR037066">
    <property type="entry name" value="Plug_dom_sf"/>
</dbReference>
<keyword evidence="1" id="KW-1134">Transmembrane beta strand</keyword>
<evidence type="ECO:0000313" key="4">
    <source>
        <dbReference type="EMBL" id="RHG63188.1"/>
    </source>
</evidence>
<keyword evidence="1" id="KW-0998">Cell outer membrane</keyword>
<dbReference type="InterPro" id="IPR008969">
    <property type="entry name" value="CarboxyPept-like_regulatory"/>
</dbReference>
<dbReference type="Gene3D" id="2.170.130.10">
    <property type="entry name" value="TonB-dependent receptor, plug domain"/>
    <property type="match status" value="1"/>
</dbReference>
<organism evidence="4 5">
    <name type="scientific">Segatella copri</name>
    <dbReference type="NCBI Taxonomy" id="165179"/>
    <lineage>
        <taxon>Bacteria</taxon>
        <taxon>Pseudomonadati</taxon>
        <taxon>Bacteroidota</taxon>
        <taxon>Bacteroidia</taxon>
        <taxon>Bacteroidales</taxon>
        <taxon>Prevotellaceae</taxon>
        <taxon>Segatella</taxon>
    </lineage>
</organism>
<protein>
    <submittedName>
        <fullName evidence="4">TonB-dependent receptor</fullName>
    </submittedName>
</protein>
<dbReference type="PROSITE" id="PS52016">
    <property type="entry name" value="TONB_DEPENDENT_REC_3"/>
    <property type="match status" value="1"/>
</dbReference>
<dbReference type="FunFam" id="2.170.130.10:FF:000003">
    <property type="entry name" value="SusC/RagA family TonB-linked outer membrane protein"/>
    <property type="match status" value="1"/>
</dbReference>
<dbReference type="NCBIfam" id="TIGR04057">
    <property type="entry name" value="SusC_RagA_signa"/>
    <property type="match status" value="1"/>
</dbReference>
<keyword evidence="4" id="KW-0675">Receptor</keyword>
<dbReference type="Pfam" id="PF07715">
    <property type="entry name" value="Plug"/>
    <property type="match status" value="1"/>
</dbReference>
<dbReference type="InterPro" id="IPR039426">
    <property type="entry name" value="TonB-dep_rcpt-like"/>
</dbReference>
<feature type="domain" description="TonB-dependent receptor plug" evidence="3">
    <location>
        <begin position="121"/>
        <end position="227"/>
    </location>
</feature>
<evidence type="ECO:0000313" key="5">
    <source>
        <dbReference type="Proteomes" id="UP000286501"/>
    </source>
</evidence>
<dbReference type="InterPro" id="IPR012910">
    <property type="entry name" value="Plug_dom"/>
</dbReference>
<keyword evidence="1" id="KW-0812">Transmembrane</keyword>
<comment type="similarity">
    <text evidence="1">Belongs to the TonB-dependent receptor family.</text>
</comment>
<proteinExistence type="inferred from homology"/>
<dbReference type="FunFam" id="2.60.40.1120:FF:000003">
    <property type="entry name" value="Outer membrane protein Omp121"/>
    <property type="match status" value="1"/>
</dbReference>
<evidence type="ECO:0000259" key="3">
    <source>
        <dbReference type="Pfam" id="PF07715"/>
    </source>
</evidence>
<feature type="signal peptide" evidence="2">
    <location>
        <begin position="1"/>
        <end position="27"/>
    </location>
</feature>
<dbReference type="AlphaFoldDB" id="A0A3R6HJL8"/>
<dbReference type="SUPFAM" id="SSF56935">
    <property type="entry name" value="Porins"/>
    <property type="match status" value="1"/>
</dbReference>
<evidence type="ECO:0000256" key="2">
    <source>
        <dbReference type="SAM" id="SignalP"/>
    </source>
</evidence>
<comment type="caution">
    <text evidence="4">The sequence shown here is derived from an EMBL/GenBank/DDBJ whole genome shotgun (WGS) entry which is preliminary data.</text>
</comment>
<dbReference type="InterPro" id="IPR023997">
    <property type="entry name" value="TonB-dep_OMP_SusC/RagA_CS"/>
</dbReference>
<feature type="chain" id="PRO_5043188057" evidence="2">
    <location>
        <begin position="28"/>
        <end position="1057"/>
    </location>
</feature>
<comment type="subcellular location">
    <subcellularLocation>
        <location evidence="1">Cell outer membrane</location>
        <topology evidence="1">Multi-pass membrane protein</topology>
    </subcellularLocation>
</comment>
<keyword evidence="2" id="KW-0732">Signal</keyword>
<dbReference type="NCBIfam" id="TIGR04056">
    <property type="entry name" value="OMP_RagA_SusC"/>
    <property type="match status" value="1"/>
</dbReference>
<evidence type="ECO:0000256" key="1">
    <source>
        <dbReference type="PROSITE-ProRule" id="PRU01360"/>
    </source>
</evidence>
<reference evidence="4 5" key="1">
    <citation type="submission" date="2018-08" db="EMBL/GenBank/DDBJ databases">
        <title>A genome reference for cultivated species of the human gut microbiota.</title>
        <authorList>
            <person name="Zou Y."/>
            <person name="Xue W."/>
            <person name="Luo G."/>
        </authorList>
    </citation>
    <scope>NUCLEOTIDE SEQUENCE [LARGE SCALE GENOMIC DNA]</scope>
    <source>
        <strain evidence="4 5">AM22-1</strain>
    </source>
</reference>
<dbReference type="SUPFAM" id="SSF49464">
    <property type="entry name" value="Carboxypeptidase regulatory domain-like"/>
    <property type="match status" value="1"/>
</dbReference>
<dbReference type="Gene3D" id="2.60.40.1120">
    <property type="entry name" value="Carboxypeptidase-like, regulatory domain"/>
    <property type="match status" value="1"/>
</dbReference>
<dbReference type="Pfam" id="PF13715">
    <property type="entry name" value="CarbopepD_reg_2"/>
    <property type="match status" value="1"/>
</dbReference>
<keyword evidence="1" id="KW-0813">Transport</keyword>
<name>A0A3R6HJL8_9BACT</name>
<gene>
    <name evidence="4" type="ORF">DW250_13580</name>
</gene>